<evidence type="ECO:0000313" key="6">
    <source>
        <dbReference type="EMBL" id="SFU28453.1"/>
    </source>
</evidence>
<dbReference type="GO" id="GO:0016020">
    <property type="term" value="C:membrane"/>
    <property type="evidence" value="ECO:0007669"/>
    <property type="project" value="UniProtKB-SubCell"/>
</dbReference>
<reference evidence="6 7" key="1">
    <citation type="submission" date="2016-10" db="EMBL/GenBank/DDBJ databases">
        <authorList>
            <person name="de Groot N.N."/>
        </authorList>
    </citation>
    <scope>NUCLEOTIDE SEQUENCE [LARGE SCALE GENOMIC DNA]</scope>
    <source>
        <strain evidence="6 7">CGMCC 1.12333</strain>
    </source>
</reference>
<feature type="transmembrane region" description="Helical" evidence="5">
    <location>
        <begin position="7"/>
        <end position="27"/>
    </location>
</feature>
<evidence type="ECO:0000313" key="7">
    <source>
        <dbReference type="Proteomes" id="UP000199138"/>
    </source>
</evidence>
<dbReference type="Proteomes" id="UP000199138">
    <property type="component" value="Unassembled WGS sequence"/>
</dbReference>
<protein>
    <submittedName>
        <fullName evidence="6">TonB family C-terminal domain-containing protein</fullName>
    </submittedName>
</protein>
<organism evidence="6 7">
    <name type="scientific">Pustulibacterium marinum</name>
    <dbReference type="NCBI Taxonomy" id="1224947"/>
    <lineage>
        <taxon>Bacteria</taxon>
        <taxon>Pseudomonadati</taxon>
        <taxon>Bacteroidota</taxon>
        <taxon>Flavobacteriia</taxon>
        <taxon>Flavobacteriales</taxon>
        <taxon>Flavobacteriaceae</taxon>
        <taxon>Pustulibacterium</taxon>
    </lineage>
</organism>
<evidence type="ECO:0000256" key="3">
    <source>
        <dbReference type="ARBA" id="ARBA00022989"/>
    </source>
</evidence>
<dbReference type="OrthoDB" id="9786892at2"/>
<dbReference type="RefSeq" id="WP_093022181.1">
    <property type="nucleotide sequence ID" value="NZ_FPBK01000001.1"/>
</dbReference>
<dbReference type="EMBL" id="FPBK01000001">
    <property type="protein sequence ID" value="SFU28453.1"/>
    <property type="molecule type" value="Genomic_DNA"/>
</dbReference>
<dbReference type="AlphaFoldDB" id="A0A1I7EWZ8"/>
<evidence type="ECO:0000256" key="1">
    <source>
        <dbReference type="ARBA" id="ARBA00004167"/>
    </source>
</evidence>
<name>A0A1I7EWZ8_9FLAO</name>
<comment type="subcellular location">
    <subcellularLocation>
        <location evidence="1">Membrane</location>
        <topology evidence="1">Single-pass membrane protein</topology>
    </subcellularLocation>
</comment>
<keyword evidence="4 5" id="KW-0472">Membrane</keyword>
<evidence type="ECO:0000256" key="2">
    <source>
        <dbReference type="ARBA" id="ARBA00022692"/>
    </source>
</evidence>
<evidence type="ECO:0000256" key="4">
    <source>
        <dbReference type="ARBA" id="ARBA00023136"/>
    </source>
</evidence>
<keyword evidence="3 5" id="KW-1133">Transmembrane helix</keyword>
<gene>
    <name evidence="6" type="ORF">SAMN05216480_101366</name>
</gene>
<dbReference type="STRING" id="1224947.SAMN05216480_101366"/>
<evidence type="ECO:0000256" key="5">
    <source>
        <dbReference type="SAM" id="Phobius"/>
    </source>
</evidence>
<proteinExistence type="predicted"/>
<sequence length="249" mass="28137">MRLNKNHYAFIISALILLNVIVFSYAINLNKVKKEDQYVVEMVMEPEPEKLPEKEEIPEKITHQAINKEIKTSTTAENNYQTLEEFLEAPSEEDQNDEMEETEAIENEEDISKDLIAENTGIESIKKAAERRKRATQKNLGTVDPDKILKQNKKSGRATTITYSLKDRIAVKKIPNPVYTCEAGGKVVINIKVNHNGTVTDTEQNIASSTTTNACLVENAMYYAKKAKFNANPQKTSQIGTITYFFQGK</sequence>
<accession>A0A1I7EWZ8</accession>
<keyword evidence="2 5" id="KW-0812">Transmembrane</keyword>
<keyword evidence="7" id="KW-1185">Reference proteome</keyword>
<dbReference type="InterPro" id="IPR006260">
    <property type="entry name" value="TonB/TolA_C"/>
</dbReference>
<dbReference type="NCBIfam" id="TIGR01352">
    <property type="entry name" value="tonB_Cterm"/>
    <property type="match status" value="1"/>
</dbReference>